<dbReference type="Proteomes" id="UP000186720">
    <property type="component" value="Unassembled WGS sequence"/>
</dbReference>
<protein>
    <submittedName>
        <fullName evidence="1">Uncharacterized protein</fullName>
    </submittedName>
</protein>
<accession>A0A1Q6A019</accession>
<name>A0A1Q6A019_9SPHI</name>
<dbReference type="EMBL" id="MPPL01000001">
    <property type="protein sequence ID" value="OKS87360.1"/>
    <property type="molecule type" value="Genomic_DNA"/>
</dbReference>
<evidence type="ECO:0000313" key="1">
    <source>
        <dbReference type="EMBL" id="OKS87360.1"/>
    </source>
</evidence>
<reference evidence="1 2" key="1">
    <citation type="submission" date="2016-11" db="EMBL/GenBank/DDBJ databases">
        <title>Whole Genome Sequencing of Mucilaginibacter polytrichastri RG4-7(T) isolated from the moss sample.</title>
        <authorList>
            <person name="Li Y."/>
        </authorList>
    </citation>
    <scope>NUCLEOTIDE SEQUENCE [LARGE SCALE GENOMIC DNA]</scope>
    <source>
        <strain evidence="1 2">RG4-7</strain>
    </source>
</reference>
<organism evidence="1 2">
    <name type="scientific">Mucilaginibacter polytrichastri</name>
    <dbReference type="NCBI Taxonomy" id="1302689"/>
    <lineage>
        <taxon>Bacteria</taxon>
        <taxon>Pseudomonadati</taxon>
        <taxon>Bacteroidota</taxon>
        <taxon>Sphingobacteriia</taxon>
        <taxon>Sphingobacteriales</taxon>
        <taxon>Sphingobacteriaceae</taxon>
        <taxon>Mucilaginibacter</taxon>
    </lineage>
</organism>
<keyword evidence="2" id="KW-1185">Reference proteome</keyword>
<gene>
    <name evidence="1" type="ORF">RG47T_2821</name>
</gene>
<comment type="caution">
    <text evidence="1">The sequence shown here is derived from an EMBL/GenBank/DDBJ whole genome shotgun (WGS) entry which is preliminary data.</text>
</comment>
<proteinExistence type="predicted"/>
<evidence type="ECO:0000313" key="2">
    <source>
        <dbReference type="Proteomes" id="UP000186720"/>
    </source>
</evidence>
<dbReference type="AlphaFoldDB" id="A0A1Q6A019"/>
<sequence>MVVPLLKAAFSCNLKHYVRFRCAKTDGNTYGFKQGIIDKPGTLKIYNWFTPYY</sequence>